<protein>
    <submittedName>
        <fullName evidence="2">Uncharacterized protein</fullName>
    </submittedName>
</protein>
<feature type="compositionally biased region" description="Polar residues" evidence="1">
    <location>
        <begin position="121"/>
        <end position="132"/>
    </location>
</feature>
<gene>
    <name evidence="2" type="ORF">TrRE_jg2611</name>
</gene>
<name>A0A9W6ZEA4_9STRA</name>
<evidence type="ECO:0000313" key="2">
    <source>
        <dbReference type="EMBL" id="GMH49702.1"/>
    </source>
</evidence>
<dbReference type="OrthoDB" id="10457646at2759"/>
<proteinExistence type="predicted"/>
<evidence type="ECO:0000256" key="1">
    <source>
        <dbReference type="SAM" id="MobiDB-lite"/>
    </source>
</evidence>
<comment type="caution">
    <text evidence="2">The sequence shown here is derived from an EMBL/GenBank/DDBJ whole genome shotgun (WGS) entry which is preliminary data.</text>
</comment>
<feature type="region of interest" description="Disordered" evidence="1">
    <location>
        <begin position="111"/>
        <end position="132"/>
    </location>
</feature>
<organism evidence="2 3">
    <name type="scientific">Triparma retinervis</name>
    <dbReference type="NCBI Taxonomy" id="2557542"/>
    <lineage>
        <taxon>Eukaryota</taxon>
        <taxon>Sar</taxon>
        <taxon>Stramenopiles</taxon>
        <taxon>Ochrophyta</taxon>
        <taxon>Bolidophyceae</taxon>
        <taxon>Parmales</taxon>
        <taxon>Triparmaceae</taxon>
        <taxon>Triparma</taxon>
    </lineage>
</organism>
<sequence>MSEAMVGQPKSQGTERFYTLPDLWNKKSFNRRFDARPKNARLPQSCISNKKLTTVKKQKDYSDLKKEIRERAKGGVKGNEEMTMFESKVLVGDISKLAESLRQEVKRAKREAGFFDDDSSSPETSLVGSICQ</sequence>
<reference evidence="2" key="1">
    <citation type="submission" date="2022-07" db="EMBL/GenBank/DDBJ databases">
        <title>Genome analysis of Parmales, a sister group of diatoms, reveals the evolutionary specialization of diatoms from phago-mixotrophs to photoautotrophs.</title>
        <authorList>
            <person name="Ban H."/>
            <person name="Sato S."/>
            <person name="Yoshikawa S."/>
            <person name="Kazumasa Y."/>
            <person name="Nakamura Y."/>
            <person name="Ichinomiya M."/>
            <person name="Saitoh K."/>
            <person name="Sato N."/>
            <person name="Blanc-Mathieu R."/>
            <person name="Endo H."/>
            <person name="Kuwata A."/>
            <person name="Ogata H."/>
        </authorList>
    </citation>
    <scope>NUCLEOTIDE SEQUENCE</scope>
</reference>
<accession>A0A9W6ZEA4</accession>
<keyword evidence="3" id="KW-1185">Reference proteome</keyword>
<dbReference type="Proteomes" id="UP001165082">
    <property type="component" value="Unassembled WGS sequence"/>
</dbReference>
<dbReference type="EMBL" id="BRXZ01003202">
    <property type="protein sequence ID" value="GMH49702.1"/>
    <property type="molecule type" value="Genomic_DNA"/>
</dbReference>
<evidence type="ECO:0000313" key="3">
    <source>
        <dbReference type="Proteomes" id="UP001165082"/>
    </source>
</evidence>
<dbReference type="AlphaFoldDB" id="A0A9W6ZEA4"/>